<name>A0A428KRD9_9BACT</name>
<accession>A0A428KRD9</accession>
<keyword evidence="3" id="KW-1185">Reference proteome</keyword>
<comment type="caution">
    <text evidence="2">The sequence shown here is derived from an EMBL/GenBank/DDBJ whole genome shotgun (WGS) entry which is preliminary data.</text>
</comment>
<organism evidence="2 3">
    <name type="scientific">Hymenobacter rigui</name>
    <dbReference type="NCBI Taxonomy" id="334424"/>
    <lineage>
        <taxon>Bacteria</taxon>
        <taxon>Pseudomonadati</taxon>
        <taxon>Bacteroidota</taxon>
        <taxon>Cytophagia</taxon>
        <taxon>Cytophagales</taxon>
        <taxon>Hymenobacteraceae</taxon>
        <taxon>Hymenobacter</taxon>
    </lineage>
</organism>
<feature type="compositionally biased region" description="Polar residues" evidence="1">
    <location>
        <begin position="53"/>
        <end position="62"/>
    </location>
</feature>
<dbReference type="EMBL" id="RWIT01000004">
    <property type="protein sequence ID" value="RSK49040.1"/>
    <property type="molecule type" value="Genomic_DNA"/>
</dbReference>
<gene>
    <name evidence="2" type="ORF">EI291_10820</name>
</gene>
<evidence type="ECO:0000313" key="3">
    <source>
        <dbReference type="Proteomes" id="UP000273500"/>
    </source>
</evidence>
<feature type="region of interest" description="Disordered" evidence="1">
    <location>
        <begin position="33"/>
        <end position="62"/>
    </location>
</feature>
<protein>
    <submittedName>
        <fullName evidence="2">Uncharacterized protein</fullName>
    </submittedName>
</protein>
<reference evidence="2 3" key="1">
    <citation type="submission" date="2018-12" db="EMBL/GenBank/DDBJ databases">
        <authorList>
            <person name="Feng G."/>
            <person name="Zhu H."/>
        </authorList>
    </citation>
    <scope>NUCLEOTIDE SEQUENCE [LARGE SCALE GENOMIC DNA]</scope>
    <source>
        <strain evidence="2 3">KCTC 12533</strain>
    </source>
</reference>
<feature type="compositionally biased region" description="Low complexity" evidence="1">
    <location>
        <begin position="33"/>
        <end position="49"/>
    </location>
</feature>
<sequence length="128" mass="14181">MASNLDYLDPSLQSLEETLQAYLEAEKELSHAEIAATAATHTAPDSTTAFDQRPSTGSYPQHTEEAFQNLQNLRDDLARLREQVLQQLPVRDEWVKVNLGYGPSRVGAFRTNASGAASSETYELRVVI</sequence>
<proteinExistence type="predicted"/>
<evidence type="ECO:0000313" key="2">
    <source>
        <dbReference type="EMBL" id="RSK49040.1"/>
    </source>
</evidence>
<evidence type="ECO:0000256" key="1">
    <source>
        <dbReference type="SAM" id="MobiDB-lite"/>
    </source>
</evidence>
<dbReference type="Proteomes" id="UP000273500">
    <property type="component" value="Unassembled WGS sequence"/>
</dbReference>
<dbReference type="AlphaFoldDB" id="A0A428KRD9"/>